<evidence type="ECO:0000256" key="1">
    <source>
        <dbReference type="SAM" id="MobiDB-lite"/>
    </source>
</evidence>
<dbReference type="EMBL" id="RBNJ01000098">
    <property type="protein sequence ID" value="RUS35407.1"/>
    <property type="molecule type" value="Genomic_DNA"/>
</dbReference>
<feature type="compositionally biased region" description="Low complexity" evidence="1">
    <location>
        <begin position="515"/>
        <end position="524"/>
    </location>
</feature>
<dbReference type="AlphaFoldDB" id="A0A433R045"/>
<name>A0A433R045_9FUNG</name>
<accession>A0A433R045</accession>
<feature type="region of interest" description="Disordered" evidence="1">
    <location>
        <begin position="472"/>
        <end position="657"/>
    </location>
</feature>
<feature type="compositionally biased region" description="Low complexity" evidence="1">
    <location>
        <begin position="582"/>
        <end position="608"/>
    </location>
</feature>
<dbReference type="Proteomes" id="UP000274822">
    <property type="component" value="Unassembled WGS sequence"/>
</dbReference>
<feature type="compositionally biased region" description="Pro residues" evidence="1">
    <location>
        <begin position="532"/>
        <end position="558"/>
    </location>
</feature>
<feature type="region of interest" description="Disordered" evidence="1">
    <location>
        <begin position="324"/>
        <end position="347"/>
    </location>
</feature>
<keyword evidence="4" id="KW-1185">Reference proteome</keyword>
<feature type="compositionally biased region" description="Polar residues" evidence="1">
    <location>
        <begin position="336"/>
        <end position="347"/>
    </location>
</feature>
<organism evidence="3 4">
    <name type="scientific">Jimgerdemannia flammicorona</name>
    <dbReference type="NCBI Taxonomy" id="994334"/>
    <lineage>
        <taxon>Eukaryota</taxon>
        <taxon>Fungi</taxon>
        <taxon>Fungi incertae sedis</taxon>
        <taxon>Mucoromycota</taxon>
        <taxon>Mucoromycotina</taxon>
        <taxon>Endogonomycetes</taxon>
        <taxon>Endogonales</taxon>
        <taxon>Endogonaceae</taxon>
        <taxon>Jimgerdemannia</taxon>
    </lineage>
</organism>
<keyword evidence="2" id="KW-1133">Transmembrane helix</keyword>
<comment type="caution">
    <text evidence="3">The sequence shown here is derived from an EMBL/GenBank/DDBJ whole genome shotgun (WGS) entry which is preliminary data.</text>
</comment>
<evidence type="ECO:0000256" key="2">
    <source>
        <dbReference type="SAM" id="Phobius"/>
    </source>
</evidence>
<keyword evidence="2" id="KW-0472">Membrane</keyword>
<protein>
    <submittedName>
        <fullName evidence="3">Uncharacterized protein</fullName>
    </submittedName>
</protein>
<evidence type="ECO:0000313" key="4">
    <source>
        <dbReference type="Proteomes" id="UP000274822"/>
    </source>
</evidence>
<feature type="transmembrane region" description="Helical" evidence="2">
    <location>
        <begin position="12"/>
        <end position="29"/>
    </location>
</feature>
<evidence type="ECO:0000313" key="3">
    <source>
        <dbReference type="EMBL" id="RUS35407.1"/>
    </source>
</evidence>
<feature type="compositionally biased region" description="Low complexity" evidence="1">
    <location>
        <begin position="620"/>
        <end position="653"/>
    </location>
</feature>
<sequence>MTFSTLTTLLETITGVLIILVIQALVMVLRTNFKFVSITCGPQPDAPSYSPTRALSSDDSDTLRNSAVDFDTSRAEAFRSSLQDSFHNRKLRDDAVRFDAAFRSFRTGPRLRHTSFDAAFRTRAGPLLRHTSHDTNVVRADAIHLDASFRSFKAGPPPRETNNVRANAGRASNVIQDYAFCNSGIGQSHEFFSSVLIPFKPYILPGARGLPPPQPLPYLPSPPCYENGLPAAGNFIPILTPLPISMLDDLMAGIQQCGDPMEGVEPAPVEYYDPMEGVEYPSNTMEGIEFEPWPAKRKWGYYISLRWPYHGALIKAHSTITPSTATPSTIQGQPVAATTRSPAGTCSNTMRSITTPFIVTTPSTGTRYTTQARPVAATISRLSRRAHQGALHHNALHRDALHYSRPARGCNNEEPRGHALQHDALHNDTLHCDDALHRDTLHHSSPARGGYYIALRWPYHDALIKAHSTLTPSTATPSTIQGQPVAATTRSPVGTRSNTMRSITTPFIVAATTSRPAGPITTRAPPRRAPPRGAPPERAPPQRAPLRRPPSQPPPTRRAPPLMGVPRPQQRRAPEAVIQRTPLALSRLASSRRAPQQRAPPRSLQLQRFTSQGRPGAAATTRSTTTHSTTTRSTTPCSTTPCSTTTRSTTTPSIPTLQLDTLPHSRLFRVRNNVAPRRPYYIVPHWHYHDALHHDAFHHDVFHCTSQGCPVAAAPSRPAYRDALHHDALHHHALLCDALQHSRLATTTSFYHDALLHHALPCHALHHSRRGCNNVGESTSSERQVAAAISPVSTSLSITTLTSKQCLNANANFNANVNINANDSINAKCASENPPIQVMTQRKAVENARRVRQDNLNVQWRKCVTKTYERLHKCLACTREVTGCLF</sequence>
<feature type="compositionally biased region" description="Polar residues" evidence="1">
    <location>
        <begin position="480"/>
        <end position="505"/>
    </location>
</feature>
<reference evidence="3 4" key="1">
    <citation type="journal article" date="2018" name="New Phytol.">
        <title>Phylogenomics of Endogonaceae and evolution of mycorrhizas within Mucoromycota.</title>
        <authorList>
            <person name="Chang Y."/>
            <person name="Desiro A."/>
            <person name="Na H."/>
            <person name="Sandor L."/>
            <person name="Lipzen A."/>
            <person name="Clum A."/>
            <person name="Barry K."/>
            <person name="Grigoriev I.V."/>
            <person name="Martin F.M."/>
            <person name="Stajich J.E."/>
            <person name="Smith M.E."/>
            <person name="Bonito G."/>
            <person name="Spatafora J.W."/>
        </authorList>
    </citation>
    <scope>NUCLEOTIDE SEQUENCE [LARGE SCALE GENOMIC DNA]</scope>
    <source>
        <strain evidence="3 4">AD002</strain>
    </source>
</reference>
<proteinExistence type="predicted"/>
<gene>
    <name evidence="3" type="ORF">BC938DRAFT_484183</name>
</gene>
<keyword evidence="2" id="KW-0812">Transmembrane</keyword>